<evidence type="ECO:0000256" key="1">
    <source>
        <dbReference type="SAM" id="Phobius"/>
    </source>
</evidence>
<protein>
    <submittedName>
        <fullName evidence="2">Uncharacterized protein</fullName>
    </submittedName>
</protein>
<dbReference type="EMBL" id="QNBE01000028">
    <property type="protein sequence ID" value="RKX70761.1"/>
    <property type="molecule type" value="Genomic_DNA"/>
</dbReference>
<comment type="caution">
    <text evidence="2">The sequence shown here is derived from an EMBL/GenBank/DDBJ whole genome shotgun (WGS) entry which is preliminary data.</text>
</comment>
<keyword evidence="1" id="KW-0812">Transmembrane</keyword>
<keyword evidence="1" id="KW-0472">Membrane</keyword>
<dbReference type="Proteomes" id="UP000268469">
    <property type="component" value="Unassembled WGS sequence"/>
</dbReference>
<sequence>MREERKILRLLDNEEIPVPDYSLIYHRVMRKVKPSPRWPFLIPVVVLIIILSLFTRTGEITNPFIDYDVLSSYYYEYPDIEVEIDGDPYAMVLDLNQDEFHQVIDGLRKGLK</sequence>
<accession>A0A660SL59</accession>
<dbReference type="AlphaFoldDB" id="A0A660SL59"/>
<reference evidence="2 3" key="1">
    <citation type="submission" date="2018-06" db="EMBL/GenBank/DDBJ databases">
        <title>Extensive metabolic versatility and redundancy in microbially diverse, dynamic hydrothermal sediments.</title>
        <authorList>
            <person name="Dombrowski N."/>
            <person name="Teske A."/>
            <person name="Baker B.J."/>
        </authorList>
    </citation>
    <scope>NUCLEOTIDE SEQUENCE [LARGE SCALE GENOMIC DNA]</scope>
    <source>
        <strain evidence="2">B36_G15</strain>
    </source>
</reference>
<proteinExistence type="predicted"/>
<gene>
    <name evidence="2" type="ORF">DRP53_03880</name>
</gene>
<keyword evidence="1" id="KW-1133">Transmembrane helix</keyword>
<organism evidence="2 3">
    <name type="scientific">candidate division WOR-3 bacterium</name>
    <dbReference type="NCBI Taxonomy" id="2052148"/>
    <lineage>
        <taxon>Bacteria</taxon>
        <taxon>Bacteria division WOR-3</taxon>
    </lineage>
</organism>
<feature type="transmembrane region" description="Helical" evidence="1">
    <location>
        <begin position="38"/>
        <end position="55"/>
    </location>
</feature>
<evidence type="ECO:0000313" key="3">
    <source>
        <dbReference type="Proteomes" id="UP000268469"/>
    </source>
</evidence>
<name>A0A660SL59_UNCW3</name>
<evidence type="ECO:0000313" key="2">
    <source>
        <dbReference type="EMBL" id="RKX70761.1"/>
    </source>
</evidence>